<organism evidence="1 2">
    <name type="scientific">Paenibacillus dendrobii</name>
    <dbReference type="NCBI Taxonomy" id="2691084"/>
    <lineage>
        <taxon>Bacteria</taxon>
        <taxon>Bacillati</taxon>
        <taxon>Bacillota</taxon>
        <taxon>Bacilli</taxon>
        <taxon>Bacillales</taxon>
        <taxon>Paenibacillaceae</taxon>
        <taxon>Paenibacillus</taxon>
    </lineage>
</organism>
<dbReference type="EMBL" id="WUBI01000001">
    <property type="protein sequence ID" value="MWV44338.1"/>
    <property type="molecule type" value="Genomic_DNA"/>
</dbReference>
<reference evidence="1 2" key="1">
    <citation type="submission" date="2019-12" db="EMBL/GenBank/DDBJ databases">
        <title>Paenibacillus sp. nov., an endophytic bacterium isolated from the stem of Dendrobium.</title>
        <authorList>
            <person name="Zhao R."/>
        </authorList>
    </citation>
    <scope>NUCLEOTIDE SEQUENCE [LARGE SCALE GENOMIC DNA]</scope>
    <source>
        <strain evidence="1 2">HJL G12</strain>
    </source>
</reference>
<name>A0A7X3IIW9_9BACL</name>
<comment type="caution">
    <text evidence="1">The sequence shown here is derived from an EMBL/GenBank/DDBJ whole genome shotgun (WGS) entry which is preliminary data.</text>
</comment>
<dbReference type="AlphaFoldDB" id="A0A7X3IIW9"/>
<gene>
    <name evidence="1" type="ORF">GRF59_11920</name>
</gene>
<proteinExistence type="predicted"/>
<accession>A0A7X3IIW9</accession>
<sequence length="135" mass="15382">MKMINNRKYYLRALSTVIGIIVLTFVVSCSTTTTKSEAGESIPNYDSLLQFSFKDRIYSIEGNITPAEKIKKEIGEIKEIVDDIKENGQAKVFNSKIDLLDRIKIFTIQDLDQDTVVAIKINDIYYTAFFLAKLD</sequence>
<dbReference type="RefSeq" id="WP_160497765.1">
    <property type="nucleotide sequence ID" value="NZ_WUBI01000001.1"/>
</dbReference>
<keyword evidence="2" id="KW-1185">Reference proteome</keyword>
<dbReference type="Proteomes" id="UP000460318">
    <property type="component" value="Unassembled WGS sequence"/>
</dbReference>
<protein>
    <submittedName>
        <fullName evidence="1">Uncharacterized protein</fullName>
    </submittedName>
</protein>
<evidence type="ECO:0000313" key="2">
    <source>
        <dbReference type="Proteomes" id="UP000460318"/>
    </source>
</evidence>
<dbReference type="PROSITE" id="PS51257">
    <property type="entry name" value="PROKAR_LIPOPROTEIN"/>
    <property type="match status" value="1"/>
</dbReference>
<evidence type="ECO:0000313" key="1">
    <source>
        <dbReference type="EMBL" id="MWV44338.1"/>
    </source>
</evidence>